<keyword evidence="2" id="KW-0964">Secreted</keyword>
<dbReference type="SUPFAM" id="SSF49842">
    <property type="entry name" value="TNF-like"/>
    <property type="match status" value="1"/>
</dbReference>
<dbReference type="Proteomes" id="UP000828390">
    <property type="component" value="Unassembled WGS sequence"/>
</dbReference>
<dbReference type="InterPro" id="IPR001073">
    <property type="entry name" value="C1q_dom"/>
</dbReference>
<reference evidence="7" key="1">
    <citation type="journal article" date="2019" name="bioRxiv">
        <title>The Genome of the Zebra Mussel, Dreissena polymorpha: A Resource for Invasive Species Research.</title>
        <authorList>
            <person name="McCartney M.A."/>
            <person name="Auch B."/>
            <person name="Kono T."/>
            <person name="Mallez S."/>
            <person name="Zhang Y."/>
            <person name="Obille A."/>
            <person name="Becker A."/>
            <person name="Abrahante J.E."/>
            <person name="Garbe J."/>
            <person name="Badalamenti J.P."/>
            <person name="Herman A."/>
            <person name="Mangelson H."/>
            <person name="Liachko I."/>
            <person name="Sullivan S."/>
            <person name="Sone E.D."/>
            <person name="Koren S."/>
            <person name="Silverstein K.A.T."/>
            <person name="Beckman K.B."/>
            <person name="Gohl D.M."/>
        </authorList>
    </citation>
    <scope>NUCLEOTIDE SEQUENCE</scope>
    <source>
        <strain evidence="7">Duluth1</strain>
        <tissue evidence="7">Whole animal</tissue>
    </source>
</reference>
<evidence type="ECO:0000313" key="8">
    <source>
        <dbReference type="Proteomes" id="UP000828390"/>
    </source>
</evidence>
<feature type="signal peptide" evidence="5">
    <location>
        <begin position="1"/>
        <end position="16"/>
    </location>
</feature>
<keyword evidence="8" id="KW-1185">Reference proteome</keyword>
<dbReference type="Pfam" id="PF00386">
    <property type="entry name" value="C1q"/>
    <property type="match status" value="1"/>
</dbReference>
<evidence type="ECO:0000256" key="1">
    <source>
        <dbReference type="ARBA" id="ARBA00004613"/>
    </source>
</evidence>
<protein>
    <recommendedName>
        <fullName evidence="6">C1q domain-containing protein</fullName>
    </recommendedName>
</protein>
<sequence length="234" mass="26399">MMSILCVSVVLCGVAADTIAGPRCEALEERVQAIIKKETEVVRKELETQWNAFIHEASEVTRNEIEVLRKELEMLRQENMLLHRMYNAQTTEKELHVKRQHTQSVAFHAYQSGEKCIHDMQAFVYEHVLLNNGNGYKAFDGIFEPPVGGVYVFTWTVVKNHDWYATELVVDGVSRGVTIADNNDDAIAVSTAIAVLYVRAGAHIFVRRSNGAGCQVLNRDDLARNSFSGWLLYP</sequence>
<feature type="domain" description="C1q" evidence="6">
    <location>
        <begin position="100"/>
        <end position="234"/>
    </location>
</feature>
<gene>
    <name evidence="7" type="ORF">DPMN_070758</name>
</gene>
<comment type="caution">
    <text evidence="7">The sequence shown here is derived from an EMBL/GenBank/DDBJ whole genome shotgun (WGS) entry which is preliminary data.</text>
</comment>
<evidence type="ECO:0000256" key="2">
    <source>
        <dbReference type="ARBA" id="ARBA00022525"/>
    </source>
</evidence>
<keyword evidence="4" id="KW-0175">Coiled coil</keyword>
<evidence type="ECO:0000256" key="4">
    <source>
        <dbReference type="SAM" id="Coils"/>
    </source>
</evidence>
<reference evidence="7" key="2">
    <citation type="submission" date="2020-11" db="EMBL/GenBank/DDBJ databases">
        <authorList>
            <person name="McCartney M.A."/>
            <person name="Auch B."/>
            <person name="Kono T."/>
            <person name="Mallez S."/>
            <person name="Becker A."/>
            <person name="Gohl D.M."/>
            <person name="Silverstein K.A.T."/>
            <person name="Koren S."/>
            <person name="Bechman K.B."/>
            <person name="Herman A."/>
            <person name="Abrahante J.E."/>
            <person name="Garbe J."/>
        </authorList>
    </citation>
    <scope>NUCLEOTIDE SEQUENCE</scope>
    <source>
        <strain evidence="7">Duluth1</strain>
        <tissue evidence="7">Whole animal</tissue>
    </source>
</reference>
<feature type="coiled-coil region" evidence="4">
    <location>
        <begin position="58"/>
        <end position="85"/>
    </location>
</feature>
<dbReference type="InterPro" id="IPR050822">
    <property type="entry name" value="Cerebellin_Synaptic_Org"/>
</dbReference>
<dbReference type="Gene3D" id="2.60.120.40">
    <property type="match status" value="1"/>
</dbReference>
<organism evidence="7 8">
    <name type="scientific">Dreissena polymorpha</name>
    <name type="common">Zebra mussel</name>
    <name type="synonym">Mytilus polymorpha</name>
    <dbReference type="NCBI Taxonomy" id="45954"/>
    <lineage>
        <taxon>Eukaryota</taxon>
        <taxon>Metazoa</taxon>
        <taxon>Spiralia</taxon>
        <taxon>Lophotrochozoa</taxon>
        <taxon>Mollusca</taxon>
        <taxon>Bivalvia</taxon>
        <taxon>Autobranchia</taxon>
        <taxon>Heteroconchia</taxon>
        <taxon>Euheterodonta</taxon>
        <taxon>Imparidentia</taxon>
        <taxon>Neoheterodontei</taxon>
        <taxon>Myida</taxon>
        <taxon>Dreissenoidea</taxon>
        <taxon>Dreissenidae</taxon>
        <taxon>Dreissena</taxon>
    </lineage>
</organism>
<name>A0A9D4BP71_DREPO</name>
<dbReference type="PROSITE" id="PS50871">
    <property type="entry name" value="C1Q"/>
    <property type="match status" value="1"/>
</dbReference>
<evidence type="ECO:0000256" key="5">
    <source>
        <dbReference type="SAM" id="SignalP"/>
    </source>
</evidence>
<proteinExistence type="predicted"/>
<dbReference type="OrthoDB" id="6160140at2759"/>
<evidence type="ECO:0000256" key="3">
    <source>
        <dbReference type="ARBA" id="ARBA00022729"/>
    </source>
</evidence>
<dbReference type="InterPro" id="IPR008983">
    <property type="entry name" value="Tumour_necrosis_fac-like_dom"/>
</dbReference>
<accession>A0A9D4BP71</accession>
<feature type="chain" id="PRO_5038363942" description="C1q domain-containing protein" evidence="5">
    <location>
        <begin position="17"/>
        <end position="234"/>
    </location>
</feature>
<evidence type="ECO:0000259" key="6">
    <source>
        <dbReference type="PROSITE" id="PS50871"/>
    </source>
</evidence>
<comment type="subcellular location">
    <subcellularLocation>
        <location evidence="1">Secreted</location>
    </subcellularLocation>
</comment>
<dbReference type="PANTHER" id="PTHR22923:SF116">
    <property type="entry name" value="C1Q DOMAIN-CONTAINING PROTEIN"/>
    <property type="match status" value="1"/>
</dbReference>
<dbReference type="SMART" id="SM00110">
    <property type="entry name" value="C1Q"/>
    <property type="match status" value="1"/>
</dbReference>
<dbReference type="AlphaFoldDB" id="A0A9D4BP71"/>
<dbReference type="PANTHER" id="PTHR22923">
    <property type="entry name" value="CEREBELLIN-RELATED"/>
    <property type="match status" value="1"/>
</dbReference>
<dbReference type="GO" id="GO:0005576">
    <property type="term" value="C:extracellular region"/>
    <property type="evidence" value="ECO:0007669"/>
    <property type="project" value="UniProtKB-SubCell"/>
</dbReference>
<evidence type="ECO:0000313" key="7">
    <source>
        <dbReference type="EMBL" id="KAH3711256.1"/>
    </source>
</evidence>
<keyword evidence="3 5" id="KW-0732">Signal</keyword>
<dbReference type="EMBL" id="JAIWYP010000014">
    <property type="protein sequence ID" value="KAH3711256.1"/>
    <property type="molecule type" value="Genomic_DNA"/>
</dbReference>